<name>A0A250WT50_9CHLO</name>
<evidence type="ECO:0000256" key="1">
    <source>
        <dbReference type="SAM" id="MobiDB-lite"/>
    </source>
</evidence>
<reference evidence="2 3" key="1">
    <citation type="submission" date="2017-08" db="EMBL/GenBank/DDBJ databases">
        <title>Acidophilic green algal genome provides insights into adaptation to an acidic environment.</title>
        <authorList>
            <person name="Hirooka S."/>
            <person name="Hirose Y."/>
            <person name="Kanesaki Y."/>
            <person name="Higuchi S."/>
            <person name="Fujiwara T."/>
            <person name="Onuma R."/>
            <person name="Era A."/>
            <person name="Ohbayashi R."/>
            <person name="Uzuka A."/>
            <person name="Nozaki H."/>
            <person name="Yoshikawa H."/>
            <person name="Miyagishima S.Y."/>
        </authorList>
    </citation>
    <scope>NUCLEOTIDE SEQUENCE [LARGE SCALE GENOMIC DNA]</scope>
    <source>
        <strain evidence="2 3">NIES-2499</strain>
    </source>
</reference>
<proteinExistence type="predicted"/>
<keyword evidence="3" id="KW-1185">Reference proteome</keyword>
<dbReference type="EMBL" id="BEGY01000005">
    <property type="protein sequence ID" value="GAX73985.1"/>
    <property type="molecule type" value="Genomic_DNA"/>
</dbReference>
<dbReference type="OrthoDB" id="548719at2759"/>
<evidence type="ECO:0000313" key="2">
    <source>
        <dbReference type="EMBL" id="GAX73985.1"/>
    </source>
</evidence>
<comment type="caution">
    <text evidence="2">The sequence shown here is derived from an EMBL/GenBank/DDBJ whole genome shotgun (WGS) entry which is preliminary data.</text>
</comment>
<dbReference type="AlphaFoldDB" id="A0A250WT50"/>
<sequence>MLYNGLSRRTAPRERVKKGSSLRGLKACSRTQQDSLSPQDTTFQCLTALRRPDIDAFRRLIVNTGDYHPSSRPITVGGVSFIESGPLAPFASVLDVAARRTLPGHLLRRCRILSSIPMGDTCVQRVAITAFSGEENVFVWKLQRESPTENKLQLTNCTPNKNAPVVCLTHDEDASLPAVSSKSSSLYDPSWVVVSINKDASQENEDEIPDAPHPRLSPELVIRGQLFALRSGHVRQAASFQMLQSQDPTNILSSHLHVTSFRATYTQPAFDLLHSHSGYQIVTSVAPTQRTFMAEVLLHGRSGEFANRVWGLAEADRSRNFVFELGLVGGCWRTEMIRAV</sequence>
<gene>
    <name evidence="2" type="ORF">CEUSTIGMA_g1435.t1</name>
</gene>
<accession>A0A250WT50</accession>
<feature type="region of interest" description="Disordered" evidence="1">
    <location>
        <begin position="1"/>
        <end position="24"/>
    </location>
</feature>
<dbReference type="Proteomes" id="UP000232323">
    <property type="component" value="Unassembled WGS sequence"/>
</dbReference>
<evidence type="ECO:0000313" key="3">
    <source>
        <dbReference type="Proteomes" id="UP000232323"/>
    </source>
</evidence>
<protein>
    <submittedName>
        <fullName evidence="2">Uncharacterized protein</fullName>
    </submittedName>
</protein>
<organism evidence="2 3">
    <name type="scientific">Chlamydomonas eustigma</name>
    <dbReference type="NCBI Taxonomy" id="1157962"/>
    <lineage>
        <taxon>Eukaryota</taxon>
        <taxon>Viridiplantae</taxon>
        <taxon>Chlorophyta</taxon>
        <taxon>core chlorophytes</taxon>
        <taxon>Chlorophyceae</taxon>
        <taxon>CS clade</taxon>
        <taxon>Chlamydomonadales</taxon>
        <taxon>Chlamydomonadaceae</taxon>
        <taxon>Chlamydomonas</taxon>
    </lineage>
</organism>